<feature type="compositionally biased region" description="Low complexity" evidence="1">
    <location>
        <begin position="259"/>
        <end position="276"/>
    </location>
</feature>
<evidence type="ECO:0000313" key="3">
    <source>
        <dbReference type="Proteomes" id="UP000184301"/>
    </source>
</evidence>
<dbReference type="AlphaFoldDB" id="A0A1M6T5M1"/>
<proteinExistence type="predicted"/>
<organism evidence="2 3">
    <name type="scientific">Hespellia stercorisuis DSM 15480</name>
    <dbReference type="NCBI Taxonomy" id="1121950"/>
    <lineage>
        <taxon>Bacteria</taxon>
        <taxon>Bacillati</taxon>
        <taxon>Bacillota</taxon>
        <taxon>Clostridia</taxon>
        <taxon>Lachnospirales</taxon>
        <taxon>Lachnospiraceae</taxon>
        <taxon>Hespellia</taxon>
    </lineage>
</organism>
<dbReference type="EMBL" id="FQZY01000055">
    <property type="protein sequence ID" value="SHK52253.1"/>
    <property type="molecule type" value="Genomic_DNA"/>
</dbReference>
<dbReference type="OrthoDB" id="2068550at2"/>
<dbReference type="RefSeq" id="WP_073112156.1">
    <property type="nucleotide sequence ID" value="NZ_FQZY01000055.1"/>
</dbReference>
<accession>A0A1M6T5M1</accession>
<name>A0A1M6T5M1_9FIRM</name>
<keyword evidence="3" id="KW-1185">Reference proteome</keyword>
<feature type="region of interest" description="Disordered" evidence="1">
    <location>
        <begin position="39"/>
        <end position="60"/>
    </location>
</feature>
<sequence length="406" mass="44342">MNKIKEWLKSHTKQAIAIATAIVLIIAFAVAGVTGAFSKNTEPETETSASETTTESETQETIIDEIKLNVTSPDEKWTAESSPAIVHIVGTDDNTKSTDFYHAISYGKEEPKISLVSGEYELTVVAPINVDGSIHVLANANKDADKDGTKETLTFNSADYVTKDKASEQLLVEITIKQIPAEQVTDEMMKEVVDNIKTAIKDGDDTLKGDNGKQILDTVNKNVDANEHISDETKESTKETTESAQSETETKPAETVKPDNTGNTDNTSTGTDNGSTGNTGNGSGNSGGNTGGTKPDTGKPKEPVWVPDQGHYEKVWVENMVLVEIAPAKTEKVYDYSDFYFTEDGYTTTSEADCINHQMELAMQGYSGSFQQKDHYKTVTTPAVTEWQDQGKYEDKWVVDVPGHWE</sequence>
<reference evidence="2 3" key="1">
    <citation type="submission" date="2016-11" db="EMBL/GenBank/DDBJ databases">
        <authorList>
            <person name="Jaros S."/>
            <person name="Januszkiewicz K."/>
            <person name="Wedrychowicz H."/>
        </authorList>
    </citation>
    <scope>NUCLEOTIDE SEQUENCE [LARGE SCALE GENOMIC DNA]</scope>
    <source>
        <strain evidence="2 3">DSM 15480</strain>
    </source>
</reference>
<feature type="compositionally biased region" description="Low complexity" evidence="1">
    <location>
        <begin position="46"/>
        <end position="60"/>
    </location>
</feature>
<evidence type="ECO:0000313" key="2">
    <source>
        <dbReference type="EMBL" id="SHK52253.1"/>
    </source>
</evidence>
<feature type="region of interest" description="Disordered" evidence="1">
    <location>
        <begin position="218"/>
        <end position="306"/>
    </location>
</feature>
<protein>
    <submittedName>
        <fullName evidence="2">Uncharacterized protein</fullName>
    </submittedName>
</protein>
<dbReference type="Proteomes" id="UP000184301">
    <property type="component" value="Unassembled WGS sequence"/>
</dbReference>
<evidence type="ECO:0000256" key="1">
    <source>
        <dbReference type="SAM" id="MobiDB-lite"/>
    </source>
</evidence>
<feature type="compositionally biased region" description="Basic and acidic residues" evidence="1">
    <location>
        <begin position="224"/>
        <end position="241"/>
    </location>
</feature>
<gene>
    <name evidence="2" type="ORF">SAMN02745243_03137</name>
</gene>
<feature type="compositionally biased region" description="Basic and acidic residues" evidence="1">
    <location>
        <begin position="248"/>
        <end position="257"/>
    </location>
</feature>
<feature type="compositionally biased region" description="Gly residues" evidence="1">
    <location>
        <begin position="277"/>
        <end position="291"/>
    </location>
</feature>
<dbReference type="STRING" id="1121950.SAMN02745243_03137"/>